<evidence type="ECO:0000256" key="1">
    <source>
        <dbReference type="SAM" id="MobiDB-lite"/>
    </source>
</evidence>
<evidence type="ECO:0000313" key="2">
    <source>
        <dbReference type="EMBL" id="KAJ1198478.1"/>
    </source>
</evidence>
<evidence type="ECO:0000313" key="3">
    <source>
        <dbReference type="Proteomes" id="UP001066276"/>
    </source>
</evidence>
<keyword evidence="3" id="KW-1185">Reference proteome</keyword>
<reference evidence="2" key="1">
    <citation type="journal article" date="2022" name="bioRxiv">
        <title>Sequencing and chromosome-scale assembly of the giantPleurodeles waltlgenome.</title>
        <authorList>
            <person name="Brown T."/>
            <person name="Elewa A."/>
            <person name="Iarovenko S."/>
            <person name="Subramanian E."/>
            <person name="Araus A.J."/>
            <person name="Petzold A."/>
            <person name="Susuki M."/>
            <person name="Suzuki K.-i.T."/>
            <person name="Hayashi T."/>
            <person name="Toyoda A."/>
            <person name="Oliveira C."/>
            <person name="Osipova E."/>
            <person name="Leigh N.D."/>
            <person name="Simon A."/>
            <person name="Yun M.H."/>
        </authorList>
    </citation>
    <scope>NUCLEOTIDE SEQUENCE</scope>
    <source>
        <strain evidence="2">20211129_DDA</strain>
        <tissue evidence="2">Liver</tissue>
    </source>
</reference>
<gene>
    <name evidence="2" type="ORF">NDU88_002319</name>
</gene>
<accession>A0AAV7VAX3</accession>
<name>A0AAV7VAX3_PLEWA</name>
<protein>
    <submittedName>
        <fullName evidence="2">Uncharacterized protein</fullName>
    </submittedName>
</protein>
<organism evidence="2 3">
    <name type="scientific">Pleurodeles waltl</name>
    <name type="common">Iberian ribbed newt</name>
    <dbReference type="NCBI Taxonomy" id="8319"/>
    <lineage>
        <taxon>Eukaryota</taxon>
        <taxon>Metazoa</taxon>
        <taxon>Chordata</taxon>
        <taxon>Craniata</taxon>
        <taxon>Vertebrata</taxon>
        <taxon>Euteleostomi</taxon>
        <taxon>Amphibia</taxon>
        <taxon>Batrachia</taxon>
        <taxon>Caudata</taxon>
        <taxon>Salamandroidea</taxon>
        <taxon>Salamandridae</taxon>
        <taxon>Pleurodelinae</taxon>
        <taxon>Pleurodeles</taxon>
    </lineage>
</organism>
<feature type="region of interest" description="Disordered" evidence="1">
    <location>
        <begin position="33"/>
        <end position="83"/>
    </location>
</feature>
<comment type="caution">
    <text evidence="2">The sequence shown here is derived from an EMBL/GenBank/DDBJ whole genome shotgun (WGS) entry which is preliminary data.</text>
</comment>
<sequence length="83" mass="8686">MHQATGRPPVARGVRSVIVGASAPLHTAQALNRSVHPWSSPGCGRPNGPVRASAPLRRSAASHNRAAPRLGTRGRPQHSATIF</sequence>
<feature type="compositionally biased region" description="Low complexity" evidence="1">
    <location>
        <begin position="51"/>
        <end position="62"/>
    </location>
</feature>
<dbReference type="AlphaFoldDB" id="A0AAV7VAX3"/>
<dbReference type="Proteomes" id="UP001066276">
    <property type="component" value="Chromosome 2_1"/>
</dbReference>
<dbReference type="EMBL" id="JANPWB010000003">
    <property type="protein sequence ID" value="KAJ1198478.1"/>
    <property type="molecule type" value="Genomic_DNA"/>
</dbReference>
<proteinExistence type="predicted"/>